<keyword evidence="4" id="KW-1185">Reference proteome</keyword>
<feature type="compositionally biased region" description="Pro residues" evidence="1">
    <location>
        <begin position="341"/>
        <end position="350"/>
    </location>
</feature>
<dbReference type="InterPro" id="IPR001357">
    <property type="entry name" value="BRCT_dom"/>
</dbReference>
<feature type="compositionally biased region" description="Basic and acidic residues" evidence="1">
    <location>
        <begin position="60"/>
        <end position="70"/>
    </location>
</feature>
<dbReference type="InterPro" id="IPR022047">
    <property type="entry name" value="Microcephalin-like"/>
</dbReference>
<feature type="compositionally biased region" description="Polar residues" evidence="1">
    <location>
        <begin position="354"/>
        <end position="366"/>
    </location>
</feature>
<feature type="compositionally biased region" description="Low complexity" evidence="1">
    <location>
        <begin position="42"/>
        <end position="53"/>
    </location>
</feature>
<feature type="compositionally biased region" description="Basic and acidic residues" evidence="1">
    <location>
        <begin position="175"/>
        <end position="184"/>
    </location>
</feature>
<dbReference type="GO" id="GO:0000278">
    <property type="term" value="P:mitotic cell cycle"/>
    <property type="evidence" value="ECO:0007669"/>
    <property type="project" value="TreeGrafter"/>
</dbReference>
<feature type="compositionally biased region" description="Polar residues" evidence="1">
    <location>
        <begin position="1015"/>
        <end position="1035"/>
    </location>
</feature>
<feature type="compositionally biased region" description="Polar residues" evidence="1">
    <location>
        <begin position="375"/>
        <end position="392"/>
    </location>
</feature>
<name>A0A370TAP5_9HELO</name>
<dbReference type="RefSeq" id="XP_031865263.1">
    <property type="nucleotide sequence ID" value="XM_032018426.1"/>
</dbReference>
<dbReference type="Proteomes" id="UP000254866">
    <property type="component" value="Unassembled WGS sequence"/>
</dbReference>
<dbReference type="EMBL" id="NPIC01000013">
    <property type="protein sequence ID" value="RDL31014.1"/>
    <property type="molecule type" value="Genomic_DNA"/>
</dbReference>
<dbReference type="OrthoDB" id="2384350at2759"/>
<feature type="region of interest" description="Disordered" evidence="1">
    <location>
        <begin position="1015"/>
        <end position="1073"/>
    </location>
</feature>
<evidence type="ECO:0000259" key="2">
    <source>
        <dbReference type="PROSITE" id="PS50172"/>
    </source>
</evidence>
<evidence type="ECO:0000313" key="3">
    <source>
        <dbReference type="EMBL" id="RDL31014.1"/>
    </source>
</evidence>
<feature type="region of interest" description="Disordered" evidence="1">
    <location>
        <begin position="40"/>
        <end position="275"/>
    </location>
</feature>
<evidence type="ECO:0000256" key="1">
    <source>
        <dbReference type="SAM" id="MobiDB-lite"/>
    </source>
</evidence>
<evidence type="ECO:0000313" key="4">
    <source>
        <dbReference type="Proteomes" id="UP000254866"/>
    </source>
</evidence>
<feature type="compositionally biased region" description="Low complexity" evidence="1">
    <location>
        <begin position="212"/>
        <end position="226"/>
    </location>
</feature>
<dbReference type="SUPFAM" id="SSF52113">
    <property type="entry name" value="BRCT domain"/>
    <property type="match status" value="1"/>
</dbReference>
<dbReference type="GeneID" id="43602652"/>
<accession>A0A370TAP5</accession>
<comment type="caution">
    <text evidence="3">The sequence shown here is derived from an EMBL/GenBank/DDBJ whole genome shotgun (WGS) entry which is preliminary data.</text>
</comment>
<protein>
    <recommendedName>
        <fullName evidence="2">BRCT domain-containing protein</fullName>
    </recommendedName>
</protein>
<feature type="compositionally biased region" description="Low complexity" evidence="1">
    <location>
        <begin position="235"/>
        <end position="251"/>
    </location>
</feature>
<proteinExistence type="predicted"/>
<dbReference type="AlphaFoldDB" id="A0A370TAP5"/>
<organism evidence="3 4">
    <name type="scientific">Venustampulla echinocandica</name>
    <dbReference type="NCBI Taxonomy" id="2656787"/>
    <lineage>
        <taxon>Eukaryota</taxon>
        <taxon>Fungi</taxon>
        <taxon>Dikarya</taxon>
        <taxon>Ascomycota</taxon>
        <taxon>Pezizomycotina</taxon>
        <taxon>Leotiomycetes</taxon>
        <taxon>Helotiales</taxon>
        <taxon>Pleuroascaceae</taxon>
        <taxon>Venustampulla</taxon>
    </lineage>
</organism>
<gene>
    <name evidence="3" type="ORF">BP5553_09803</name>
</gene>
<feature type="domain" description="BRCT" evidence="2">
    <location>
        <begin position="886"/>
        <end position="989"/>
    </location>
</feature>
<dbReference type="PANTHER" id="PTHR14625:SF3">
    <property type="entry name" value="MICROCEPHALIN"/>
    <property type="match status" value="1"/>
</dbReference>
<dbReference type="PANTHER" id="PTHR14625">
    <property type="entry name" value="MICROCEPHALIN"/>
    <property type="match status" value="1"/>
</dbReference>
<dbReference type="CDD" id="cd17716">
    <property type="entry name" value="BRCT_microcephalin_rpt1"/>
    <property type="match status" value="1"/>
</dbReference>
<feature type="region of interest" description="Disordered" evidence="1">
    <location>
        <begin position="801"/>
        <end position="828"/>
    </location>
</feature>
<dbReference type="PROSITE" id="PS50172">
    <property type="entry name" value="BRCT"/>
    <property type="match status" value="1"/>
</dbReference>
<feature type="region of interest" description="Disordered" evidence="1">
    <location>
        <begin position="1"/>
        <end position="26"/>
    </location>
</feature>
<reference evidence="3 4" key="1">
    <citation type="journal article" date="2018" name="IMA Fungus">
        <title>IMA Genome-F 9: Draft genome sequence of Annulohypoxylon stygium, Aspergillus mulundensis, Berkeleyomyces basicola (syn. Thielaviopsis basicola), Ceratocystis smalleyi, two Cercospora beticola strains, Coleophoma cylindrospora, Fusarium fracticaudum, Phialophora cf. hyalina, and Morchella septimelata.</title>
        <authorList>
            <person name="Wingfield B.D."/>
            <person name="Bills G.F."/>
            <person name="Dong Y."/>
            <person name="Huang W."/>
            <person name="Nel W.J."/>
            <person name="Swalarsk-Parry B.S."/>
            <person name="Vaghefi N."/>
            <person name="Wilken P.M."/>
            <person name="An Z."/>
            <person name="de Beer Z.W."/>
            <person name="De Vos L."/>
            <person name="Chen L."/>
            <person name="Duong T.A."/>
            <person name="Gao Y."/>
            <person name="Hammerbacher A."/>
            <person name="Kikkert J.R."/>
            <person name="Li Y."/>
            <person name="Li H."/>
            <person name="Li K."/>
            <person name="Li Q."/>
            <person name="Liu X."/>
            <person name="Ma X."/>
            <person name="Naidoo K."/>
            <person name="Pethybridge S.J."/>
            <person name="Sun J."/>
            <person name="Steenkamp E.T."/>
            <person name="van der Nest M.A."/>
            <person name="van Wyk S."/>
            <person name="Wingfield M.J."/>
            <person name="Xiong C."/>
            <person name="Yue Q."/>
            <person name="Zhang X."/>
        </authorList>
    </citation>
    <scope>NUCLEOTIDE SEQUENCE [LARGE SCALE GENOMIC DNA]</scope>
    <source>
        <strain evidence="3 4">BP 5553</strain>
    </source>
</reference>
<dbReference type="InterPro" id="IPR036420">
    <property type="entry name" value="BRCT_dom_sf"/>
</dbReference>
<feature type="region of interest" description="Disordered" evidence="1">
    <location>
        <begin position="528"/>
        <end position="554"/>
    </location>
</feature>
<feature type="region of interest" description="Disordered" evidence="1">
    <location>
        <begin position="304"/>
        <end position="394"/>
    </location>
</feature>
<dbReference type="STRING" id="2656787.A0A370TAP5"/>
<feature type="compositionally biased region" description="Low complexity" evidence="1">
    <location>
        <begin position="15"/>
        <end position="24"/>
    </location>
</feature>
<dbReference type="Gene3D" id="3.40.50.10190">
    <property type="entry name" value="BRCT domain"/>
    <property type="match status" value="1"/>
</dbReference>
<sequence length="1184" mass="127456">MNDQPQSPPKRITRARAAAKTTDAGVKTTRIATASAKAKLIRTTSVSASTSTSRAKRKTRADDVQEHEEEHGDMDELAQPQPTRTTRGRPKKVAVGPELGKRKEEIPTVVRPTRGRPKKPLVDVPASEPPRSTRGRPKKIDAPAEEAIVVEEPPKRAIRTRAATVTKAPARKKTVKFDEPDKENMVPPAPNTEGKANGAQTATGLRARPMRKATVTATRATRGQAKALEEEPEKSSPLSPKKATQIATAKQKASDDELATDENAPMMPLMKSPVKPPGSIFGVSKKLEFSNSLSTHTAMAPATQHLGGSMMSSPARRPPPSPFKDSLRESPQKMTLGDSMIPPPFKPSLPAPSMATNSAFKASLLQSPARRPQSPIKTTEAGSPSRSGNSNPFLAATPKAGTFKMSRFTTPRTVNKSALRANQMGPPPSGLKVASDRNLATDYQSTLPVASPSRMQFSGRLSSIVPREADPAFAASASAVKAAESHYAENEPASEAMNVGNTESVAAEESMKTQDILSPIAPSGYTSGAFNLRSESDNPFPDSDSEDELTSSPCNYSTRRLETFKPSSPSFTSSPSIPTPCMAIHKTPKAAKAQQGLDDLQSYPAVTIGFTPLAQQLNDWMTSTPDKPEAANLGAGSTAPTYAKIQRLSTETESTSPSSTIKNNFFDDEMSVREEVLGDGFLATSETRLPEQRIDEVDLSSAELDEEDLALAHEADDMSLVELDDVELDDHLGPDAKIAEPAMSEASQEYGDENEIPIDPALMAPPLPPVPTPPSFATPKRILSERVCHTVSKVPLKPAAEITRIRPSPKKRSLSISRPPVQRPSSTLQRNNTVISYSPSKGKLRTPAKTPSREVAMAGVSSSQENDDAALWSTLGTPARTPRRDVNIALLSGAVVFVDVHTTEGADASVLFTELLTQMGARCVKTWNWSGKGDDRAKIGITHIVFKDGGRKTLQKAREAGSVVSCVGVGWVLDCERENKWLDESPYAIDTALVPRGGHRRRRSMEPQILANLNGTLVPSSSATPARNYSASPSRESLGLPGTPFTSKSRRRDSVQWVRSSPFSPDDEQEADDQTLLLSPVPVTPAPEAISAYAEHGLYGDETPACQTPCFLQKEQLMQQTAPPAKGRFIQADDEDADDDNGVARGILSEKKDESVMMRLMAARRKSLQWAPKVGSPLARGAAW</sequence>